<dbReference type="PANTHER" id="PTHR13318">
    <property type="entry name" value="PARTNER OF PAIRED, ISOFORM B-RELATED"/>
    <property type="match status" value="1"/>
</dbReference>
<dbReference type="GO" id="GO:0019005">
    <property type="term" value="C:SCF ubiquitin ligase complex"/>
    <property type="evidence" value="ECO:0007669"/>
    <property type="project" value="TreeGrafter"/>
</dbReference>
<dbReference type="InterPro" id="IPR057207">
    <property type="entry name" value="FBXL15_LRR"/>
</dbReference>
<sequence>MTPHDSPKFNKRSSENLFTADQFLQPPQKRHSIDSSLSRSNSAPQQSSSIKTHALTRSTSPIRLSRRHPYQYTGHNISANSTTCHTPIKNNSRTSFDLPVLQVHTKHTSIDNGLPSPIPSPQKQVYQQYDKLAVKQTFVNNFAHLSLLPSRNGECHPIFNIPEIAELIIKNLYLIEVQQVNDTERVSSSNRIVSTSSTVSTGSVTPVMKRGSLHNCAKVNKLWHDISMKYLLRNLSFRDPNKLINFMFNSNNLYGSNKNQKNYPRSLTLYKLNHFKTEDLQLGFNSITKNNNTNIHFNDLQNLQFYICPNLLPVDSWFKEFRNLKRLSLPGNRKIDDKFMIEISLHLVNLEQLDLRACYNITDVGVVSIASRCKNLKMINLGRHKNGHSITDVSLVALSKYTNVETVGIAGCHVTDSGLWEFAKNNGNNVKRLSLNNCKKITNMSIPYLVSYNYFPELVVLEIRDLDNLSNLKPLIKYKLWKRAQNKPVLIESCNRISQLLKFEEEKMKKKRAIASLREMQQWINEDEEDK</sequence>
<comment type="caution">
    <text evidence="3">The sequence shown here is derived from an EMBL/GenBank/DDBJ whole genome shotgun (WGS) entry which is preliminary data.</text>
</comment>
<dbReference type="EMBL" id="CAEFZW010000005">
    <property type="protein sequence ID" value="CAB4255064.1"/>
    <property type="molecule type" value="Genomic_DNA"/>
</dbReference>
<proteinExistence type="predicted"/>
<dbReference type="PANTHER" id="PTHR13318:SF190">
    <property type="entry name" value="PARTNER OF PAIRED, ISOFORM B"/>
    <property type="match status" value="1"/>
</dbReference>
<name>A0A8H2VG79_9SACH</name>
<dbReference type="GeneID" id="64858093"/>
<evidence type="ECO:0000256" key="1">
    <source>
        <dbReference type="SAM" id="MobiDB-lite"/>
    </source>
</evidence>
<dbReference type="Gene3D" id="3.80.10.10">
    <property type="entry name" value="Ribonuclease Inhibitor"/>
    <property type="match status" value="2"/>
</dbReference>
<dbReference type="RefSeq" id="XP_041406908.1">
    <property type="nucleotide sequence ID" value="XM_041550974.1"/>
</dbReference>
<dbReference type="Proteomes" id="UP000644660">
    <property type="component" value="Unassembled WGS sequence"/>
</dbReference>
<feature type="compositionally biased region" description="Polar residues" evidence="1">
    <location>
        <begin position="73"/>
        <end position="90"/>
    </location>
</feature>
<feature type="region of interest" description="Disordered" evidence="1">
    <location>
        <begin position="1"/>
        <end position="90"/>
    </location>
</feature>
<keyword evidence="4" id="KW-1185">Reference proteome</keyword>
<evidence type="ECO:0000313" key="3">
    <source>
        <dbReference type="EMBL" id="CAB4255064.1"/>
    </source>
</evidence>
<reference evidence="3 4" key="1">
    <citation type="submission" date="2020-05" db="EMBL/GenBank/DDBJ databases">
        <authorList>
            <person name="Casaregola S."/>
            <person name="Devillers H."/>
            <person name="Grondin C."/>
        </authorList>
    </citation>
    <scope>NUCLEOTIDE SEQUENCE [LARGE SCALE GENOMIC DNA]</scope>
    <source>
        <strain evidence="3 4">CLIB 1767</strain>
    </source>
</reference>
<gene>
    <name evidence="3" type="ORF">KABA2_05S07546</name>
</gene>
<organism evidence="3 4">
    <name type="scientific">Maudiozyma barnettii</name>
    <dbReference type="NCBI Taxonomy" id="61262"/>
    <lineage>
        <taxon>Eukaryota</taxon>
        <taxon>Fungi</taxon>
        <taxon>Dikarya</taxon>
        <taxon>Ascomycota</taxon>
        <taxon>Saccharomycotina</taxon>
        <taxon>Saccharomycetes</taxon>
        <taxon>Saccharomycetales</taxon>
        <taxon>Saccharomycetaceae</taxon>
        <taxon>Maudiozyma</taxon>
    </lineage>
</organism>
<dbReference type="GO" id="GO:0031146">
    <property type="term" value="P:SCF-dependent proteasomal ubiquitin-dependent protein catabolic process"/>
    <property type="evidence" value="ECO:0007669"/>
    <property type="project" value="TreeGrafter"/>
</dbReference>
<evidence type="ECO:0000313" key="4">
    <source>
        <dbReference type="Proteomes" id="UP000644660"/>
    </source>
</evidence>
<dbReference type="SUPFAM" id="SSF52047">
    <property type="entry name" value="RNI-like"/>
    <property type="match status" value="1"/>
</dbReference>
<dbReference type="InterPro" id="IPR006553">
    <property type="entry name" value="Leu-rich_rpt_Cys-con_subtyp"/>
</dbReference>
<feature type="compositionally biased region" description="Basic and acidic residues" evidence="1">
    <location>
        <begin position="1"/>
        <end position="14"/>
    </location>
</feature>
<dbReference type="InterPro" id="IPR032675">
    <property type="entry name" value="LRR_dom_sf"/>
</dbReference>
<evidence type="ECO:0000259" key="2">
    <source>
        <dbReference type="Pfam" id="PF25372"/>
    </source>
</evidence>
<dbReference type="AlphaFoldDB" id="A0A8H2VG79"/>
<protein>
    <submittedName>
        <fullName evidence="3">Similar to Saccharomyces cerevisiae YBR158W AMN1 Protein required for daughter cell separation, multiple mitotic checkpoints, and chromosome stability</fullName>
    </submittedName>
</protein>
<dbReference type="SMART" id="SM00367">
    <property type="entry name" value="LRR_CC"/>
    <property type="match status" value="5"/>
</dbReference>
<dbReference type="Pfam" id="PF25372">
    <property type="entry name" value="DUF7885"/>
    <property type="match status" value="1"/>
</dbReference>
<feature type="domain" description="F-box/LRR-repeat protein 15-like leucin rich repeat" evidence="2">
    <location>
        <begin position="321"/>
        <end position="468"/>
    </location>
</feature>
<feature type="compositionally biased region" description="Low complexity" evidence="1">
    <location>
        <begin position="35"/>
        <end position="49"/>
    </location>
</feature>
<accession>A0A8H2VG79</accession>